<dbReference type="RefSeq" id="WP_263337011.1">
    <property type="nucleotide sequence ID" value="NZ_JAGSYH010000004.1"/>
</dbReference>
<dbReference type="Proteomes" id="UP001596091">
    <property type="component" value="Unassembled WGS sequence"/>
</dbReference>
<evidence type="ECO:0000313" key="3">
    <source>
        <dbReference type="EMBL" id="MFC5861615.1"/>
    </source>
</evidence>
<feature type="transmembrane region" description="Helical" evidence="2">
    <location>
        <begin position="21"/>
        <end position="43"/>
    </location>
</feature>
<gene>
    <name evidence="3" type="ORF">ACFPT7_04875</name>
</gene>
<dbReference type="PANTHER" id="PTHR40278:SF1">
    <property type="entry name" value="DNA UTILIZATION PROTEIN HOFN"/>
    <property type="match status" value="1"/>
</dbReference>
<feature type="compositionally biased region" description="Polar residues" evidence="1">
    <location>
        <begin position="166"/>
        <end position="179"/>
    </location>
</feature>
<dbReference type="PANTHER" id="PTHR40278">
    <property type="entry name" value="DNA UTILIZATION PROTEIN HOFN"/>
    <property type="match status" value="1"/>
</dbReference>
<protein>
    <submittedName>
        <fullName evidence="3">Fimbrial assembly protein</fullName>
    </submittedName>
</protein>
<feature type="region of interest" description="Disordered" evidence="1">
    <location>
        <begin position="155"/>
        <end position="181"/>
    </location>
</feature>
<comment type="caution">
    <text evidence="3">The sequence shown here is derived from an EMBL/GenBank/DDBJ whole genome shotgun (WGS) entry which is preliminary data.</text>
</comment>
<evidence type="ECO:0000256" key="2">
    <source>
        <dbReference type="SAM" id="Phobius"/>
    </source>
</evidence>
<keyword evidence="2" id="KW-0812">Transmembrane</keyword>
<proteinExistence type="predicted"/>
<dbReference type="EMBL" id="JBHSPH010000002">
    <property type="protein sequence ID" value="MFC5861615.1"/>
    <property type="molecule type" value="Genomic_DNA"/>
</dbReference>
<keyword evidence="2" id="KW-1133">Transmembrane helix</keyword>
<organism evidence="3 4">
    <name type="scientific">Acidicapsa dinghuensis</name>
    <dbReference type="NCBI Taxonomy" id="2218256"/>
    <lineage>
        <taxon>Bacteria</taxon>
        <taxon>Pseudomonadati</taxon>
        <taxon>Acidobacteriota</taxon>
        <taxon>Terriglobia</taxon>
        <taxon>Terriglobales</taxon>
        <taxon>Acidobacteriaceae</taxon>
        <taxon>Acidicapsa</taxon>
    </lineage>
</organism>
<keyword evidence="4" id="KW-1185">Reference proteome</keyword>
<keyword evidence="2" id="KW-0472">Membrane</keyword>
<dbReference type="InterPro" id="IPR052534">
    <property type="entry name" value="Extracell_DNA_Util/SecSys_Comp"/>
</dbReference>
<evidence type="ECO:0000256" key="1">
    <source>
        <dbReference type="SAM" id="MobiDB-lite"/>
    </source>
</evidence>
<feature type="region of interest" description="Disordered" evidence="1">
    <location>
        <begin position="205"/>
        <end position="283"/>
    </location>
</feature>
<reference evidence="4" key="1">
    <citation type="journal article" date="2019" name="Int. J. Syst. Evol. Microbiol.">
        <title>The Global Catalogue of Microorganisms (GCM) 10K type strain sequencing project: providing services to taxonomists for standard genome sequencing and annotation.</title>
        <authorList>
            <consortium name="The Broad Institute Genomics Platform"/>
            <consortium name="The Broad Institute Genome Sequencing Center for Infectious Disease"/>
            <person name="Wu L."/>
            <person name="Ma J."/>
        </authorList>
    </citation>
    <scope>NUCLEOTIDE SEQUENCE [LARGE SCALE GENOMIC DNA]</scope>
    <source>
        <strain evidence="4">JCM 4087</strain>
    </source>
</reference>
<name>A0ABW1EC83_9BACT</name>
<feature type="compositionally biased region" description="Polar residues" evidence="1">
    <location>
        <begin position="232"/>
        <end position="250"/>
    </location>
</feature>
<evidence type="ECO:0000313" key="4">
    <source>
        <dbReference type="Proteomes" id="UP001596091"/>
    </source>
</evidence>
<accession>A0ABW1EC83</accession>
<sequence length="283" mass="31281">MKITINLASRPYTDHGPAIKQLRIAMGVLAVLCLLFGLGLMHFHQAALDMAAKEERLDRKVQQVQQEQTGYRQQMQQPANARVLQQAQFLNSLFDEKSFSWTGAMEDLEQVLPAGVQVTAIEPSRGKDGRITLHLRVSGQREQTVAMLRNMEHSKRFATPRISGENAENSSQGGLQQVRESGPQKVNFEVLAEYNPATLAERKAATEAMRKPHPNANLPHTRERQSAAHQPATGQPVPQRSQPEQVQPGSQPHPAQFGPGALPRMNRPAEPGAEAPVPQENPQ</sequence>